<proteinExistence type="predicted"/>
<feature type="domain" description="DUF11" evidence="3">
    <location>
        <begin position="893"/>
        <end position="980"/>
    </location>
</feature>
<dbReference type="InterPro" id="IPR001434">
    <property type="entry name" value="OmcB-like_DUF11"/>
</dbReference>
<organism evidence="6 7">
    <name type="scientific">Methanobacterium subterraneum</name>
    <dbReference type="NCBI Taxonomy" id="59277"/>
    <lineage>
        <taxon>Archaea</taxon>
        <taxon>Methanobacteriati</taxon>
        <taxon>Methanobacteriota</taxon>
        <taxon>Methanomada group</taxon>
        <taxon>Methanobacteria</taxon>
        <taxon>Methanobacteriales</taxon>
        <taxon>Methanobacteriaceae</taxon>
        <taxon>Methanobacterium</taxon>
    </lineage>
</organism>
<feature type="region of interest" description="Disordered" evidence="1">
    <location>
        <begin position="1730"/>
        <end position="1784"/>
    </location>
</feature>
<keyword evidence="2" id="KW-1133">Transmembrane helix</keyword>
<dbReference type="NCBIfam" id="TIGR01451">
    <property type="entry name" value="B_ant_repeat"/>
    <property type="match status" value="2"/>
</dbReference>
<feature type="domain" description="Bacterial Ig-like" evidence="5">
    <location>
        <begin position="1590"/>
        <end position="1655"/>
    </location>
</feature>
<evidence type="ECO:0000259" key="3">
    <source>
        <dbReference type="Pfam" id="PF01345"/>
    </source>
</evidence>
<evidence type="ECO:0008006" key="8">
    <source>
        <dbReference type="Google" id="ProtNLM"/>
    </source>
</evidence>
<feature type="domain" description="DUF11" evidence="3">
    <location>
        <begin position="778"/>
        <end position="874"/>
    </location>
</feature>
<dbReference type="Pfam" id="PF13750">
    <property type="entry name" value="Big_3_3"/>
    <property type="match status" value="1"/>
</dbReference>
<dbReference type="Gene3D" id="2.60.40.10">
    <property type="entry name" value="Immunoglobulins"/>
    <property type="match status" value="5"/>
</dbReference>
<dbReference type="Gene3D" id="2.130.10.10">
    <property type="entry name" value="YVTN repeat-like/Quinoprotein amine dehydrogenase"/>
    <property type="match status" value="1"/>
</dbReference>
<feature type="compositionally biased region" description="Pro residues" evidence="1">
    <location>
        <begin position="1747"/>
        <end position="1779"/>
    </location>
</feature>
<dbReference type="SUPFAM" id="SSF63829">
    <property type="entry name" value="Calcium-dependent phosphotriesterase"/>
    <property type="match status" value="1"/>
</dbReference>
<feature type="domain" description="DUF11" evidence="3">
    <location>
        <begin position="654"/>
        <end position="764"/>
    </location>
</feature>
<evidence type="ECO:0000313" key="7">
    <source>
        <dbReference type="Proteomes" id="UP000586031"/>
    </source>
</evidence>
<dbReference type="Proteomes" id="UP000586031">
    <property type="component" value="Unassembled WGS sequence"/>
</dbReference>
<name>A0A7J4TJ98_9EURY</name>
<dbReference type="EMBL" id="DUHE01000110">
    <property type="protein sequence ID" value="HII83961.1"/>
    <property type="molecule type" value="Genomic_DNA"/>
</dbReference>
<dbReference type="PANTHER" id="PTHR34819">
    <property type="entry name" value="LARGE CYSTEINE-RICH PERIPLASMIC PROTEIN OMCB"/>
    <property type="match status" value="1"/>
</dbReference>
<dbReference type="InterPro" id="IPR022038">
    <property type="entry name" value="Ig-like_bact"/>
</dbReference>
<dbReference type="InterPro" id="IPR044016">
    <property type="entry name" value="Big_13"/>
</dbReference>
<dbReference type="Pfam" id="PF19077">
    <property type="entry name" value="Big_13"/>
    <property type="match status" value="2"/>
</dbReference>
<accession>A0A7J4TJ98</accession>
<keyword evidence="2" id="KW-0472">Membrane</keyword>
<keyword evidence="2" id="KW-0812">Transmembrane</keyword>
<comment type="caution">
    <text evidence="6">The sequence shown here is derived from an EMBL/GenBank/DDBJ whole genome shotgun (WGS) entry which is preliminary data.</text>
</comment>
<evidence type="ECO:0000256" key="2">
    <source>
        <dbReference type="SAM" id="Phobius"/>
    </source>
</evidence>
<evidence type="ECO:0000259" key="5">
    <source>
        <dbReference type="Pfam" id="PF19077"/>
    </source>
</evidence>
<dbReference type="InterPro" id="IPR013783">
    <property type="entry name" value="Ig-like_fold"/>
</dbReference>
<feature type="domain" description="DUF11" evidence="3">
    <location>
        <begin position="534"/>
        <end position="642"/>
    </location>
</feature>
<feature type="transmembrane region" description="Helical" evidence="2">
    <location>
        <begin position="1151"/>
        <end position="1169"/>
    </location>
</feature>
<dbReference type="InterPro" id="IPR015943">
    <property type="entry name" value="WD40/YVTN_repeat-like_dom_sf"/>
</dbReference>
<evidence type="ECO:0000256" key="1">
    <source>
        <dbReference type="SAM" id="MobiDB-lite"/>
    </source>
</evidence>
<protein>
    <recommendedName>
        <fullName evidence="8">DUF11 domain-containing protein</fullName>
    </recommendedName>
</protein>
<evidence type="ECO:0000313" key="6">
    <source>
        <dbReference type="EMBL" id="HII83961.1"/>
    </source>
</evidence>
<dbReference type="InterPro" id="IPR051172">
    <property type="entry name" value="Chlamydia_OmcB"/>
</dbReference>
<feature type="transmembrane region" description="Helical" evidence="2">
    <location>
        <begin position="1181"/>
        <end position="1198"/>
    </location>
</feature>
<feature type="domain" description="DUF11" evidence="3">
    <location>
        <begin position="1003"/>
        <end position="1111"/>
    </location>
</feature>
<dbReference type="PROSITE" id="PS00018">
    <property type="entry name" value="EF_HAND_1"/>
    <property type="match status" value="1"/>
</dbReference>
<dbReference type="SUPFAM" id="SSF101898">
    <property type="entry name" value="NHL repeat"/>
    <property type="match status" value="1"/>
</dbReference>
<feature type="domain" description="Bacterial Ig-like" evidence="5">
    <location>
        <begin position="1498"/>
        <end position="1565"/>
    </location>
</feature>
<dbReference type="InterPro" id="IPR018247">
    <property type="entry name" value="EF_Hand_1_Ca_BS"/>
</dbReference>
<reference evidence="7" key="1">
    <citation type="journal article" date="2020" name="bioRxiv">
        <title>A rank-normalized archaeal taxonomy based on genome phylogeny resolves widespread incomplete and uneven classifications.</title>
        <authorList>
            <person name="Rinke C."/>
            <person name="Chuvochina M."/>
            <person name="Mussig A.J."/>
            <person name="Chaumeil P.-A."/>
            <person name="Waite D.W."/>
            <person name="Whitman W.B."/>
            <person name="Parks D.H."/>
            <person name="Hugenholtz P."/>
        </authorList>
    </citation>
    <scope>NUCLEOTIDE SEQUENCE [LARGE SCALE GENOMIC DNA]</scope>
</reference>
<evidence type="ECO:0000259" key="4">
    <source>
        <dbReference type="Pfam" id="PF13750"/>
    </source>
</evidence>
<feature type="domain" description="Ig-like" evidence="4">
    <location>
        <begin position="1250"/>
        <end position="1371"/>
    </location>
</feature>
<dbReference type="InterPro" id="IPR047589">
    <property type="entry name" value="DUF11_rpt"/>
</dbReference>
<sequence>MKTEQFYLIFGIIFLFTLFTLPTTHASSLEQNYTYDSDFEKGTLVNLELNPTHDQLQLTNKSQSSFSFIWVPNSNEGTVSKVDTVTGQEVARYRTGPQNNGNPSRTTVDLDGSCWLGNRQTGTAVKIGLLENGGYIDRNHNGIIETSRDINGDGVITGSELLLWGQDECLLWEVVLIPGHEGTYSPGEYTGPYANDNNNPGPRGVAVDSQNNVWLGCYGTGKYYYVNGTTGIIIKTLDISSTRHTPYGAIIDQNGILWSSGSSGNNVVWIDPSNDTFGRLNVPHVAYGLGIDRNNHLFVSGWTSRAFSRINTLTKTIEWTKPCRTNSRGLVITDDGDVWIASYDPYFGWDIWATGYVSRYSNNGELKATIQLGPANKGHIITGVSVDNSGKIWAVDNGSENIYRIDPAINLPDLTKALPGTRHYGYSDMTGTVSQSITTQKGSWTVIHDSQTPYTPWGPLIWNSYEPNSTKITVKVKSSNDGMNWSPWETVNNNSPLQNTPPGRYLVVETILQRFQGNISPVLYDLTVKALVADLSVQVDGASEVIAGEQKTYQVTIENQGPYQSTNTIFIGDVPLKNPEYSIDNGTFWNTWTGTLQLENLDKNDFKNFLLRGLVPSWANGTLQFTGIICSDTQDINLTNNIYHHFTVVDTECDLSVGVTDYPDPATPGEQLTYQVTIQNSGHSTARNVNLTGNFPLQNLEYSVDGGSNWNSWTGPLSLGTMHPHSLKSVLFRGLIPSSATDILNCTVQVESSTADTNHTNNICNQSTTIISVSNLSVSMTEIPEAVAGDTITTTITVSNDGPSDAPNVTVSLKSILESLEQLINGNWLPMVGLLGLGTIPAGESRSIQVRGTIPSSLEWALNIIARVNGSNSDYTSVLLLTNSTKLQVNMETPPSVQAGDNLTFKVNVRNPGPSTPEKVILTGTFPLINPQFSMDDGVTWNPWSGIVELGKMDVNESVQIIFQGEIPSSLNGNLNLTTSLLIQGRDPQKLTGTPIGLEKIADLKITLTINKPHPHLEEDFQVKIRVENVGPGDSSQARVEYELPPGMELIGNRIYDGNGNVWILGDIPRGGIVTLILKARSQSLNVLRPVAVAYALEYDPDLLNNRDSSSLLAYLVPSSHILRPVNAATSSGVRGREGDPKTVPMQKTGLTFNFTTFLIFVVFVGVSLRNNKYAKNKKLFLIATLFLALAASGAAFADTPPDTADLNPETVKSGDVIIIEANPAPSTTKVKVYLQDETYDMVKESDNIWRYKYVTPQVADGNYPAFITAWNTSGGQRQFQLNYTIDNTPPLMEATLNTGQVRSGDQIIIKVESDTDTTLIQTLFRGETLNLAKQIDETWNLEYIIPESTPDGLYTLIITGKDNLGNTATNYLPLTIDNTPTIPPSTSTLTGKVTPDTARSEQNITIESFTGPETITLDTVIMDVTHQLIKQADGTWKLIYTIPNTPDGTYPVLLTATDNNGAKKNITLPFTIDNTASQLDATLTPGLIRTGNVLTITATTTSDAEKVTAVIFGETLKLKKQSTNSWMLRYAAPTATDGLHNVIITATDKAGNQAQTTLTFTVDNTPPTLNPTINQTLVKSGDKITITTTADPETQSVKAYIQDNTYQLTKNQDNTWSMEYTTPTIGDGIYSILLIAHDLVGNTNHKPLSFTVDNTPPVINPEISPESAKPGENITITVTASPDTQSVVAITGTQRFILTYSNGIWTTNYTIPLDSTFDIHAIRIEGTDSAGNIGKNTASYEVVDPNPNPGPGLNPGPGPGPEPSPGPNPEPEPIPSPLNTPQTQLQRDIAGIRQAVQQGSFQDEMNQSFIPDWNLQPPEPPEPTKEELNEWESFLIKFGAETILFGTTALIPNEYLREVQNGFLRTFSTLEKVAEYFGYGKQVKQTIDIVKRSHKALKNPAFDKWLNRLTAVMDGLGPNAGIKILEKFLVKCFPNAAKEINIFLNTFSIVQFCLDPFGTLNAIINAAIALFVKIVIPDVEDLTKFLIADPLQWI</sequence>
<dbReference type="Pfam" id="PF01345">
    <property type="entry name" value="DUF11"/>
    <property type="match status" value="5"/>
</dbReference>
<gene>
    <name evidence="6" type="ORF">HA271_03785</name>
</gene>